<feature type="compositionally biased region" description="Polar residues" evidence="1">
    <location>
        <begin position="1"/>
        <end position="11"/>
    </location>
</feature>
<gene>
    <name evidence="2" type="ORF">FA13DRAFT_1738538</name>
</gene>
<reference evidence="2 3" key="1">
    <citation type="journal article" date="2019" name="Nat. Ecol. Evol.">
        <title>Megaphylogeny resolves global patterns of mushroom evolution.</title>
        <authorList>
            <person name="Varga T."/>
            <person name="Krizsan K."/>
            <person name="Foldi C."/>
            <person name="Dima B."/>
            <person name="Sanchez-Garcia M."/>
            <person name="Sanchez-Ramirez S."/>
            <person name="Szollosi G.J."/>
            <person name="Szarkandi J.G."/>
            <person name="Papp V."/>
            <person name="Albert L."/>
            <person name="Andreopoulos W."/>
            <person name="Angelini C."/>
            <person name="Antonin V."/>
            <person name="Barry K.W."/>
            <person name="Bougher N.L."/>
            <person name="Buchanan P."/>
            <person name="Buyck B."/>
            <person name="Bense V."/>
            <person name="Catcheside P."/>
            <person name="Chovatia M."/>
            <person name="Cooper J."/>
            <person name="Damon W."/>
            <person name="Desjardin D."/>
            <person name="Finy P."/>
            <person name="Geml J."/>
            <person name="Haridas S."/>
            <person name="Hughes K."/>
            <person name="Justo A."/>
            <person name="Karasinski D."/>
            <person name="Kautmanova I."/>
            <person name="Kiss B."/>
            <person name="Kocsube S."/>
            <person name="Kotiranta H."/>
            <person name="LaButti K.M."/>
            <person name="Lechner B.E."/>
            <person name="Liimatainen K."/>
            <person name="Lipzen A."/>
            <person name="Lukacs Z."/>
            <person name="Mihaltcheva S."/>
            <person name="Morgado L.N."/>
            <person name="Niskanen T."/>
            <person name="Noordeloos M.E."/>
            <person name="Ohm R.A."/>
            <person name="Ortiz-Santana B."/>
            <person name="Ovrebo C."/>
            <person name="Racz N."/>
            <person name="Riley R."/>
            <person name="Savchenko A."/>
            <person name="Shiryaev A."/>
            <person name="Soop K."/>
            <person name="Spirin V."/>
            <person name="Szebenyi C."/>
            <person name="Tomsovsky M."/>
            <person name="Tulloss R.E."/>
            <person name="Uehling J."/>
            <person name="Grigoriev I.V."/>
            <person name="Vagvolgyi C."/>
            <person name="Papp T."/>
            <person name="Martin F.M."/>
            <person name="Miettinen O."/>
            <person name="Hibbett D.S."/>
            <person name="Nagy L.G."/>
        </authorList>
    </citation>
    <scope>NUCLEOTIDE SEQUENCE [LARGE SCALE GENOMIC DNA]</scope>
    <source>
        <strain evidence="2 3">FP101781</strain>
    </source>
</reference>
<dbReference type="OrthoDB" id="2576541at2759"/>
<comment type="caution">
    <text evidence="2">The sequence shown here is derived from an EMBL/GenBank/DDBJ whole genome shotgun (WGS) entry which is preliminary data.</text>
</comment>
<evidence type="ECO:0000313" key="2">
    <source>
        <dbReference type="EMBL" id="TEB25127.1"/>
    </source>
</evidence>
<dbReference type="AlphaFoldDB" id="A0A4Y7STD6"/>
<sequence length="155" mass="16320">MHADNYSTADFASNDPYAVPPLPHLNPNQPYRDDPTAAGAYYDPYRGPVPGTIDHGTGEWHGEAIPMQQIQHQQTGGGFAGGGYDQVGPAPTMAPPYQQGGHDGYDGSVPPQVGRQSPGPQQAYGGRISPGPNMAYNAGYNQGPAPGYHDGYGPR</sequence>
<keyword evidence="3" id="KW-1185">Reference proteome</keyword>
<name>A0A4Y7STD6_COPMI</name>
<proteinExistence type="predicted"/>
<dbReference type="Proteomes" id="UP000298030">
    <property type="component" value="Unassembled WGS sequence"/>
</dbReference>
<feature type="region of interest" description="Disordered" evidence="1">
    <location>
        <begin position="71"/>
        <end position="155"/>
    </location>
</feature>
<evidence type="ECO:0000256" key="1">
    <source>
        <dbReference type="SAM" id="MobiDB-lite"/>
    </source>
</evidence>
<accession>A0A4Y7STD6</accession>
<feature type="compositionally biased region" description="Gly residues" evidence="1">
    <location>
        <begin position="75"/>
        <end position="85"/>
    </location>
</feature>
<dbReference type="STRING" id="71717.A0A4Y7STD6"/>
<organism evidence="2 3">
    <name type="scientific">Coprinellus micaceus</name>
    <name type="common">Glistening ink-cap mushroom</name>
    <name type="synonym">Coprinus micaceus</name>
    <dbReference type="NCBI Taxonomy" id="71717"/>
    <lineage>
        <taxon>Eukaryota</taxon>
        <taxon>Fungi</taxon>
        <taxon>Dikarya</taxon>
        <taxon>Basidiomycota</taxon>
        <taxon>Agaricomycotina</taxon>
        <taxon>Agaricomycetes</taxon>
        <taxon>Agaricomycetidae</taxon>
        <taxon>Agaricales</taxon>
        <taxon>Agaricineae</taxon>
        <taxon>Psathyrellaceae</taxon>
        <taxon>Coprinellus</taxon>
    </lineage>
</organism>
<dbReference type="EMBL" id="QPFP01000059">
    <property type="protein sequence ID" value="TEB25127.1"/>
    <property type="molecule type" value="Genomic_DNA"/>
</dbReference>
<evidence type="ECO:0000313" key="3">
    <source>
        <dbReference type="Proteomes" id="UP000298030"/>
    </source>
</evidence>
<protein>
    <submittedName>
        <fullName evidence="2">Uncharacterized protein</fullName>
    </submittedName>
</protein>
<feature type="region of interest" description="Disordered" evidence="1">
    <location>
        <begin position="1"/>
        <end position="42"/>
    </location>
</feature>